<protein>
    <submittedName>
        <fullName evidence="2">Uncharacterized protein</fullName>
    </submittedName>
</protein>
<feature type="region of interest" description="Disordered" evidence="1">
    <location>
        <begin position="56"/>
        <end position="86"/>
    </location>
</feature>
<sequence>MGRTIKALRQPFTTIRQVWKDYQVGRAIRHRTFKDDPKEEECEERCDEECQVACKEEGNETCKENDKEKCKEEHEDHRNEECNKESEEECSDSNEDQCKDDEVPLQVATCRTEEEERAAQYAAQTKRKWKWDTNAEFPWRHEQVVDEESNWRGTWVLEVKDLNAMKWATEIVFTRTGDKRERTIVRKPTRQLPFPIGQERLYLPTEGGQRSDILPYEGGQDGLMVWLGKS</sequence>
<dbReference type="OrthoDB" id="4808018at2759"/>
<proteinExistence type="predicted"/>
<organism evidence="2 3">
    <name type="scientific">Trichoderma harzianum</name>
    <name type="common">Hypocrea lixii</name>
    <dbReference type="NCBI Taxonomy" id="5544"/>
    <lineage>
        <taxon>Eukaryota</taxon>
        <taxon>Fungi</taxon>
        <taxon>Dikarya</taxon>
        <taxon>Ascomycota</taxon>
        <taxon>Pezizomycotina</taxon>
        <taxon>Sordariomycetes</taxon>
        <taxon>Hypocreomycetidae</taxon>
        <taxon>Hypocreales</taxon>
        <taxon>Hypocreaceae</taxon>
        <taxon>Trichoderma</taxon>
    </lineage>
</organism>
<gene>
    <name evidence="2" type="ORF">THARTR1_04427</name>
</gene>
<dbReference type="Proteomes" id="UP000236290">
    <property type="component" value="Unassembled WGS sequence"/>
</dbReference>
<feature type="compositionally biased region" description="Basic and acidic residues" evidence="1">
    <location>
        <begin position="56"/>
        <end position="85"/>
    </location>
</feature>
<reference evidence="2 3" key="1">
    <citation type="submission" date="2017-02" db="EMBL/GenBank/DDBJ databases">
        <title>Genomes of Trichoderma spp. with biocontrol activity.</title>
        <authorList>
            <person name="Gardiner D."/>
            <person name="Kazan K."/>
            <person name="Vos C."/>
            <person name="Harvey P."/>
        </authorList>
    </citation>
    <scope>NUCLEOTIDE SEQUENCE [LARGE SCALE GENOMIC DNA]</scope>
    <source>
        <strain evidence="2 3">Tr1</strain>
    </source>
</reference>
<accession>A0A2K0UBX5</accession>
<evidence type="ECO:0000256" key="1">
    <source>
        <dbReference type="SAM" id="MobiDB-lite"/>
    </source>
</evidence>
<evidence type="ECO:0000313" key="3">
    <source>
        <dbReference type="Proteomes" id="UP000236290"/>
    </source>
</evidence>
<dbReference type="EMBL" id="MTYI01000054">
    <property type="protein sequence ID" value="PNP55285.1"/>
    <property type="molecule type" value="Genomic_DNA"/>
</dbReference>
<name>A0A2K0UBX5_TRIHA</name>
<comment type="caution">
    <text evidence="2">The sequence shown here is derived from an EMBL/GenBank/DDBJ whole genome shotgun (WGS) entry which is preliminary data.</text>
</comment>
<dbReference type="AlphaFoldDB" id="A0A2K0UBX5"/>
<evidence type="ECO:0000313" key="2">
    <source>
        <dbReference type="EMBL" id="PNP55285.1"/>
    </source>
</evidence>